<feature type="domain" description="Histidine kinase/HSP90-like ATPase" evidence="2">
    <location>
        <begin position="251"/>
        <end position="346"/>
    </location>
</feature>
<organism evidence="4 5">
    <name type="scientific">Aquabacterium soli</name>
    <dbReference type="NCBI Taxonomy" id="2493092"/>
    <lineage>
        <taxon>Bacteria</taxon>
        <taxon>Pseudomonadati</taxon>
        <taxon>Pseudomonadota</taxon>
        <taxon>Betaproteobacteria</taxon>
        <taxon>Burkholderiales</taxon>
        <taxon>Aquabacterium</taxon>
    </lineage>
</organism>
<dbReference type="GO" id="GO:0016020">
    <property type="term" value="C:membrane"/>
    <property type="evidence" value="ECO:0007669"/>
    <property type="project" value="InterPro"/>
</dbReference>
<feature type="transmembrane region" description="Helical" evidence="1">
    <location>
        <begin position="69"/>
        <end position="88"/>
    </location>
</feature>
<accession>A0A3R8S1V8</accession>
<protein>
    <submittedName>
        <fullName evidence="4">Sensor histidine kinase</fullName>
    </submittedName>
</protein>
<reference evidence="4 5" key="1">
    <citation type="submission" date="2018-12" db="EMBL/GenBank/DDBJ databases">
        <title>The whole draft genome of Aquabacterium sp. SJQ9.</title>
        <authorList>
            <person name="Sun L."/>
            <person name="Gao X."/>
            <person name="Chen W."/>
            <person name="Huang K."/>
        </authorList>
    </citation>
    <scope>NUCLEOTIDE SEQUENCE [LARGE SCALE GENOMIC DNA]</scope>
    <source>
        <strain evidence="4 5">SJQ9</strain>
    </source>
</reference>
<dbReference type="Pfam" id="PF02518">
    <property type="entry name" value="HATPase_c"/>
    <property type="match status" value="1"/>
</dbReference>
<evidence type="ECO:0000313" key="5">
    <source>
        <dbReference type="Proteomes" id="UP000269265"/>
    </source>
</evidence>
<keyword evidence="5" id="KW-1185">Reference proteome</keyword>
<dbReference type="AlphaFoldDB" id="A0A3R8S1V8"/>
<dbReference type="InterPro" id="IPR003594">
    <property type="entry name" value="HATPase_dom"/>
</dbReference>
<name>A0A3R8S1V8_9BURK</name>
<feature type="transmembrane region" description="Helical" evidence="1">
    <location>
        <begin position="20"/>
        <end position="41"/>
    </location>
</feature>
<dbReference type="SUPFAM" id="SSF55874">
    <property type="entry name" value="ATPase domain of HSP90 chaperone/DNA topoisomerase II/histidine kinase"/>
    <property type="match status" value="1"/>
</dbReference>
<evidence type="ECO:0000259" key="3">
    <source>
        <dbReference type="Pfam" id="PF06580"/>
    </source>
</evidence>
<dbReference type="GO" id="GO:0000155">
    <property type="term" value="F:phosphorelay sensor kinase activity"/>
    <property type="evidence" value="ECO:0007669"/>
    <property type="project" value="InterPro"/>
</dbReference>
<evidence type="ECO:0000256" key="1">
    <source>
        <dbReference type="SAM" id="Phobius"/>
    </source>
</evidence>
<comment type="caution">
    <text evidence="4">The sequence shown here is derived from an EMBL/GenBank/DDBJ whole genome shotgun (WGS) entry which is preliminary data.</text>
</comment>
<sequence>MTIEMMYSHEAATHGGLYFFIWMQLIVLCGLLINGTCGLLIMRAGWRRLPDAQTRYEQHGLFKALQPKAVASLVLGMALCPLLSSWVAQQAFAGIQTSAWGTAHLAQVRPTASLALLNMLFGVTASYFFEYLHDRWTHREARERRAHQLTTEAQLQLLRAQLDPHMLFNTLSNVCGLIDESPSQAHAMLLHLIGFLRSTLDGSRAPQHALEAEFRLASDYLALMQIRMGERLRTTLSLPEPLRGMPVPAMLLQPLIENAIKHGLEPRRQGGELSVAATQEADHLVLRVRNSGTRAHQQPEAFSPGGFGLHNVKDRLAMLCGPGEHVELAHLDEQDATEVTVRLPLPLKAGA</sequence>
<dbReference type="InterPro" id="IPR010559">
    <property type="entry name" value="Sig_transdc_His_kin_internal"/>
</dbReference>
<feature type="transmembrane region" description="Helical" evidence="1">
    <location>
        <begin position="108"/>
        <end position="129"/>
    </location>
</feature>
<dbReference type="Pfam" id="PF06580">
    <property type="entry name" value="His_kinase"/>
    <property type="match status" value="1"/>
</dbReference>
<gene>
    <name evidence="4" type="ORF">EIP75_12055</name>
</gene>
<evidence type="ECO:0000259" key="2">
    <source>
        <dbReference type="Pfam" id="PF02518"/>
    </source>
</evidence>
<feature type="domain" description="Signal transduction histidine kinase internal region" evidence="3">
    <location>
        <begin position="153"/>
        <end position="232"/>
    </location>
</feature>
<keyword evidence="1" id="KW-1133">Transmembrane helix</keyword>
<keyword evidence="1" id="KW-0472">Membrane</keyword>
<keyword evidence="1" id="KW-0812">Transmembrane</keyword>
<dbReference type="InterPro" id="IPR050640">
    <property type="entry name" value="Bact_2-comp_sensor_kinase"/>
</dbReference>
<dbReference type="EMBL" id="RSED01000008">
    <property type="protein sequence ID" value="RRS04222.1"/>
    <property type="molecule type" value="Genomic_DNA"/>
</dbReference>
<proteinExistence type="predicted"/>
<dbReference type="PANTHER" id="PTHR34220">
    <property type="entry name" value="SENSOR HISTIDINE KINASE YPDA"/>
    <property type="match status" value="1"/>
</dbReference>
<dbReference type="Proteomes" id="UP000269265">
    <property type="component" value="Unassembled WGS sequence"/>
</dbReference>
<evidence type="ECO:0000313" key="4">
    <source>
        <dbReference type="EMBL" id="RRS04222.1"/>
    </source>
</evidence>
<dbReference type="InterPro" id="IPR036890">
    <property type="entry name" value="HATPase_C_sf"/>
</dbReference>
<dbReference type="PANTHER" id="PTHR34220:SF9">
    <property type="entry name" value="SIGNAL TRANSDUCTION HISTIDINE KINASE INTERNAL REGION DOMAIN-CONTAINING PROTEIN"/>
    <property type="match status" value="1"/>
</dbReference>
<dbReference type="Gene3D" id="3.30.565.10">
    <property type="entry name" value="Histidine kinase-like ATPase, C-terminal domain"/>
    <property type="match status" value="1"/>
</dbReference>
<dbReference type="OrthoDB" id="2514702at2"/>
<keyword evidence="4" id="KW-0418">Kinase</keyword>
<keyword evidence="4" id="KW-0808">Transferase</keyword>